<dbReference type="EMBL" id="MVBO01000021">
    <property type="protein sequence ID" value="OZJ05151.1"/>
    <property type="molecule type" value="Genomic_DNA"/>
</dbReference>
<proteinExistence type="predicted"/>
<dbReference type="GO" id="GO:0005576">
    <property type="term" value="C:extracellular region"/>
    <property type="evidence" value="ECO:0007669"/>
    <property type="project" value="TreeGrafter"/>
</dbReference>
<dbReference type="Gene3D" id="3.20.20.80">
    <property type="entry name" value="Glycosidases"/>
    <property type="match status" value="1"/>
</dbReference>
<dbReference type="OrthoDB" id="6020543at2759"/>
<reference evidence="5 6" key="1">
    <citation type="journal article" date="2017" name="Mycologia">
        <title>Bifiguratus adelaidae, gen. et sp. nov., a new member of Mucoromycotina in endophytic and soil-dwelling habitats.</title>
        <authorList>
            <person name="Torres-Cruz T.J."/>
            <person name="Billingsley Tobias T.L."/>
            <person name="Almatruk M."/>
            <person name="Hesse C."/>
            <person name="Kuske C.R."/>
            <person name="Desiro A."/>
            <person name="Benucci G.M."/>
            <person name="Bonito G."/>
            <person name="Stajich J.E."/>
            <person name="Dunlap C."/>
            <person name="Arnold A.E."/>
            <person name="Porras-Alfaro A."/>
        </authorList>
    </citation>
    <scope>NUCLEOTIDE SEQUENCE [LARGE SCALE GENOMIC DNA]</scope>
    <source>
        <strain evidence="5 6">AZ0501</strain>
    </source>
</reference>
<evidence type="ECO:0000256" key="1">
    <source>
        <dbReference type="ARBA" id="ARBA00022801"/>
    </source>
</evidence>
<dbReference type="PANTHER" id="PTHR45708">
    <property type="entry name" value="ENDOCHITINASE"/>
    <property type="match status" value="1"/>
</dbReference>
<sequence length="419" mass="44275">MYGFQDSAANGGLPLQTRLRNYCDGNMDIVNLAFLSTFHDSTGYPVINFANQCDPTVSPNSVFPGTNLNHCPDIGSDITYCQSQGKIVLLSLGGWTSSTSAPDANAFADQLWNLFMEGTSSIRPFDNAIIDGIDWDIEASPGVDIVAVSQRLKSHWAGSSRKYYMSAAPFCSGLKTQPYNAALLGNVSMDFIWPQFYSDWCSNAYWQNAPSPTGYYMNFNDWTTWAQGGGNPNPNVKLMVGALGGVDAGNPNDFLSEPNFAAEISSMQTNYPSHFGGAMFWDASWCYDASPNYAGNAKSAMAAKATCSSSGGGKTTTTTTTTTSSKSTTATSSTSTNPTTTTTTTSTPPTTTTSTSATPTSTGLPACNYANNGQSICSAPNSSAAYNQCVNGSWLTRACGPGTVCLQTTSSTIQCGYAS</sequence>
<keyword evidence="2" id="KW-0326">Glycosidase</keyword>
<feature type="domain" description="GH18" evidence="4">
    <location>
        <begin position="17"/>
        <end position="304"/>
    </location>
</feature>
<dbReference type="InterPro" id="IPR017853">
    <property type="entry name" value="GH"/>
</dbReference>
<dbReference type="GO" id="GO:0005975">
    <property type="term" value="P:carbohydrate metabolic process"/>
    <property type="evidence" value="ECO:0007669"/>
    <property type="project" value="InterPro"/>
</dbReference>
<feature type="region of interest" description="Disordered" evidence="3">
    <location>
        <begin position="306"/>
        <end position="359"/>
    </location>
</feature>
<evidence type="ECO:0000256" key="2">
    <source>
        <dbReference type="ARBA" id="ARBA00023295"/>
    </source>
</evidence>
<dbReference type="PANTHER" id="PTHR45708:SF49">
    <property type="entry name" value="ENDOCHITINASE"/>
    <property type="match status" value="1"/>
</dbReference>
<evidence type="ECO:0000313" key="5">
    <source>
        <dbReference type="EMBL" id="OZJ05151.1"/>
    </source>
</evidence>
<dbReference type="AlphaFoldDB" id="A0A261Y3H5"/>
<dbReference type="PROSITE" id="PS51910">
    <property type="entry name" value="GH18_2"/>
    <property type="match status" value="1"/>
</dbReference>
<dbReference type="Proteomes" id="UP000242875">
    <property type="component" value="Unassembled WGS sequence"/>
</dbReference>
<keyword evidence="6" id="KW-1185">Reference proteome</keyword>
<dbReference type="InterPro" id="IPR050542">
    <property type="entry name" value="Glycosyl_Hydrlase18_Chitinase"/>
</dbReference>
<dbReference type="InterPro" id="IPR001223">
    <property type="entry name" value="Glyco_hydro18_cat"/>
</dbReference>
<accession>A0A261Y3H5</accession>
<comment type="caution">
    <text evidence="5">The sequence shown here is derived from an EMBL/GenBank/DDBJ whole genome shotgun (WGS) entry which is preliminary data.</text>
</comment>
<protein>
    <recommendedName>
        <fullName evidence="4">GH18 domain-containing protein</fullName>
    </recommendedName>
</protein>
<gene>
    <name evidence="5" type="ORF">BZG36_02196</name>
</gene>
<dbReference type="SUPFAM" id="SSF51445">
    <property type="entry name" value="(Trans)glycosidases"/>
    <property type="match status" value="1"/>
</dbReference>
<evidence type="ECO:0000313" key="6">
    <source>
        <dbReference type="Proteomes" id="UP000242875"/>
    </source>
</evidence>
<keyword evidence="1" id="KW-0378">Hydrolase</keyword>
<name>A0A261Y3H5_9FUNG</name>
<evidence type="ECO:0000256" key="3">
    <source>
        <dbReference type="SAM" id="MobiDB-lite"/>
    </source>
</evidence>
<evidence type="ECO:0000259" key="4">
    <source>
        <dbReference type="PROSITE" id="PS51910"/>
    </source>
</evidence>
<organism evidence="5 6">
    <name type="scientific">Bifiguratus adelaidae</name>
    <dbReference type="NCBI Taxonomy" id="1938954"/>
    <lineage>
        <taxon>Eukaryota</taxon>
        <taxon>Fungi</taxon>
        <taxon>Fungi incertae sedis</taxon>
        <taxon>Mucoromycota</taxon>
        <taxon>Mucoromycotina</taxon>
        <taxon>Endogonomycetes</taxon>
        <taxon>Endogonales</taxon>
        <taxon>Endogonales incertae sedis</taxon>
        <taxon>Bifiguratus</taxon>
    </lineage>
</organism>
<dbReference type="GO" id="GO:0004568">
    <property type="term" value="F:chitinase activity"/>
    <property type="evidence" value="ECO:0007669"/>
    <property type="project" value="TreeGrafter"/>
</dbReference>
<dbReference type="Pfam" id="PF00704">
    <property type="entry name" value="Glyco_hydro_18"/>
    <property type="match status" value="1"/>
</dbReference>